<evidence type="ECO:0000256" key="3">
    <source>
        <dbReference type="RuleBase" id="RU000524"/>
    </source>
</evidence>
<dbReference type="InterPro" id="IPR011344">
    <property type="entry name" value="ssDNA-bd"/>
</dbReference>
<protein>
    <recommendedName>
        <fullName evidence="2 3">Single-stranded DNA-binding protein</fullName>
        <shortName evidence="2">SSB</shortName>
    </recommendedName>
</protein>
<dbReference type="AlphaFoldDB" id="A0A2I1IPK7"/>
<dbReference type="NCBIfam" id="NF005851">
    <property type="entry name" value="PRK07772.1"/>
    <property type="match status" value="1"/>
</dbReference>
<dbReference type="PANTHER" id="PTHR10302">
    <property type="entry name" value="SINGLE-STRANDED DNA-BINDING PROTEIN"/>
    <property type="match status" value="1"/>
</dbReference>
<feature type="region of interest" description="Disordered" evidence="4">
    <location>
        <begin position="121"/>
        <end position="198"/>
    </location>
</feature>
<reference evidence="5 6" key="1">
    <citation type="submission" date="2017-12" db="EMBL/GenBank/DDBJ databases">
        <title>Phylogenetic diversity of female urinary microbiome.</title>
        <authorList>
            <person name="Thomas-White K."/>
            <person name="Wolfe A.J."/>
        </authorList>
    </citation>
    <scope>NUCLEOTIDE SEQUENCE [LARGE SCALE GENOMIC DNA]</scope>
    <source>
        <strain evidence="5 6">UMB0402</strain>
    </source>
</reference>
<dbReference type="CDD" id="cd04496">
    <property type="entry name" value="SSB_OBF"/>
    <property type="match status" value="1"/>
</dbReference>
<organism evidence="5 6">
    <name type="scientific">Winkia neuii</name>
    <dbReference type="NCBI Taxonomy" id="33007"/>
    <lineage>
        <taxon>Bacteria</taxon>
        <taxon>Bacillati</taxon>
        <taxon>Actinomycetota</taxon>
        <taxon>Actinomycetes</taxon>
        <taxon>Actinomycetales</taxon>
        <taxon>Actinomycetaceae</taxon>
        <taxon>Winkia</taxon>
    </lineage>
</organism>
<comment type="caution">
    <text evidence="2">Lacks conserved residue(s) required for the propagation of feature annotation.</text>
</comment>
<feature type="compositionally biased region" description="Low complexity" evidence="4">
    <location>
        <begin position="147"/>
        <end position="166"/>
    </location>
</feature>
<evidence type="ECO:0000256" key="2">
    <source>
        <dbReference type="HAMAP-Rule" id="MF_00984"/>
    </source>
</evidence>
<comment type="subunit">
    <text evidence="2">Homotetramer.</text>
</comment>
<dbReference type="GO" id="GO:0003697">
    <property type="term" value="F:single-stranded DNA binding"/>
    <property type="evidence" value="ECO:0007669"/>
    <property type="project" value="UniProtKB-UniRule"/>
</dbReference>
<dbReference type="SUPFAM" id="SSF50249">
    <property type="entry name" value="Nucleic acid-binding proteins"/>
    <property type="match status" value="1"/>
</dbReference>
<dbReference type="Proteomes" id="UP000235122">
    <property type="component" value="Unassembled WGS sequence"/>
</dbReference>
<dbReference type="EMBL" id="PKKO01000001">
    <property type="protein sequence ID" value="PKY73067.1"/>
    <property type="molecule type" value="Genomic_DNA"/>
</dbReference>
<dbReference type="InterPro" id="IPR012340">
    <property type="entry name" value="NA-bd_OB-fold"/>
</dbReference>
<evidence type="ECO:0000256" key="1">
    <source>
        <dbReference type="ARBA" id="ARBA00023125"/>
    </source>
</evidence>
<dbReference type="NCBIfam" id="TIGR00621">
    <property type="entry name" value="ssb"/>
    <property type="match status" value="1"/>
</dbReference>
<evidence type="ECO:0000256" key="4">
    <source>
        <dbReference type="SAM" id="MobiDB-lite"/>
    </source>
</evidence>
<dbReference type="GO" id="GO:0009295">
    <property type="term" value="C:nucleoid"/>
    <property type="evidence" value="ECO:0007669"/>
    <property type="project" value="TreeGrafter"/>
</dbReference>
<keyword evidence="1 2" id="KW-0238">DNA-binding</keyword>
<dbReference type="Gene3D" id="2.40.50.140">
    <property type="entry name" value="Nucleic acid-binding proteins"/>
    <property type="match status" value="1"/>
</dbReference>
<evidence type="ECO:0000313" key="5">
    <source>
        <dbReference type="EMBL" id="PKY73067.1"/>
    </source>
</evidence>
<dbReference type="InterPro" id="IPR000424">
    <property type="entry name" value="Primosome_PriB/ssb"/>
</dbReference>
<dbReference type="STRING" id="33007.HMPREF3198_00670"/>
<dbReference type="RefSeq" id="WP_024330850.1">
    <property type="nucleotide sequence ID" value="NZ_JASOXK010000011.1"/>
</dbReference>
<dbReference type="GO" id="GO:0006260">
    <property type="term" value="P:DNA replication"/>
    <property type="evidence" value="ECO:0007669"/>
    <property type="project" value="InterPro"/>
</dbReference>
<keyword evidence="6" id="KW-1185">Reference proteome</keyword>
<dbReference type="HAMAP" id="MF_00984">
    <property type="entry name" value="SSB"/>
    <property type="match status" value="1"/>
</dbReference>
<accession>A0A2I1IPK7</accession>
<name>A0A2I1IPK7_9ACTO</name>
<evidence type="ECO:0000313" key="6">
    <source>
        <dbReference type="Proteomes" id="UP000235122"/>
    </source>
</evidence>
<dbReference type="PROSITE" id="PS50935">
    <property type="entry name" value="SSB"/>
    <property type="match status" value="1"/>
</dbReference>
<sequence length="198" mass="20953">MAGDTVITVVGNLTADPELRFTASGAPVASFTIASTPRRYNRQSGQWEDGEALFMRCSLWRQAAENAADSLQKGMRVIAQGRLQQRSYETREGEKRTVVEMQVDEIGPSLTFATARVERSQRGGSGFSGGGQGGYGGQQNQGGYGQNQGQPQNYGQQNQGQGFGSNAGYNAPTGGSPEDPWSTGGAQAGSSFDEAPPF</sequence>
<feature type="compositionally biased region" description="Gly residues" evidence="4">
    <location>
        <begin position="123"/>
        <end position="146"/>
    </location>
</feature>
<comment type="caution">
    <text evidence="5">The sequence shown here is derived from an EMBL/GenBank/DDBJ whole genome shotgun (WGS) entry which is preliminary data.</text>
</comment>
<dbReference type="Pfam" id="PF00436">
    <property type="entry name" value="SSB"/>
    <property type="match status" value="1"/>
</dbReference>
<dbReference type="PANTHER" id="PTHR10302:SF27">
    <property type="entry name" value="SINGLE-STRANDED DNA-BINDING PROTEIN"/>
    <property type="match status" value="1"/>
</dbReference>
<dbReference type="GeneID" id="35866041"/>
<gene>
    <name evidence="5" type="ORF">CYJ19_00270</name>
</gene>
<proteinExistence type="inferred from homology"/>